<dbReference type="KEGG" id="osu:NT6N_02730"/>
<feature type="domain" description="Helicase C-terminal" evidence="1">
    <location>
        <begin position="940"/>
        <end position="1019"/>
    </location>
</feature>
<gene>
    <name evidence="2" type="ORF">NT6N_02730</name>
    <name evidence="3" type="ORF">NT6N_02840</name>
</gene>
<evidence type="ECO:0000313" key="2">
    <source>
        <dbReference type="EMBL" id="BDS05233.1"/>
    </source>
</evidence>
<dbReference type="SUPFAM" id="SSF52540">
    <property type="entry name" value="P-loop containing nucleoside triphosphate hydrolases"/>
    <property type="match status" value="1"/>
</dbReference>
<proteinExistence type="predicted"/>
<dbReference type="InterPro" id="IPR001650">
    <property type="entry name" value="Helicase_C-like"/>
</dbReference>
<organism evidence="3">
    <name type="scientific">Oceaniferula spumae</name>
    <dbReference type="NCBI Taxonomy" id="2979115"/>
    <lineage>
        <taxon>Bacteria</taxon>
        <taxon>Pseudomonadati</taxon>
        <taxon>Verrucomicrobiota</taxon>
        <taxon>Verrucomicrobiia</taxon>
        <taxon>Verrucomicrobiales</taxon>
        <taxon>Verrucomicrobiaceae</taxon>
        <taxon>Oceaniferula</taxon>
    </lineage>
</organism>
<dbReference type="KEGG" id="osu:NT6N_02840"/>
<dbReference type="EMBL" id="AP026866">
    <property type="protein sequence ID" value="BDS05244.1"/>
    <property type="molecule type" value="Genomic_DNA"/>
</dbReference>
<dbReference type="CDD" id="cd18785">
    <property type="entry name" value="SF2_C"/>
    <property type="match status" value="1"/>
</dbReference>
<dbReference type="SMART" id="SM00490">
    <property type="entry name" value="HELICc"/>
    <property type="match status" value="1"/>
</dbReference>
<evidence type="ECO:0000313" key="3">
    <source>
        <dbReference type="EMBL" id="BDS05244.1"/>
    </source>
</evidence>
<dbReference type="AlphaFoldDB" id="A0AAT9FGZ9"/>
<sequence>MEQHLENRTKLLASIAGEIFGPGSRFDTSSGDLLSPGTEIDITKPQAFVDWESYNEKFQGIRPIVKGTGEEILQNESPLLRYGMGILFPKTEDGMNDEADDAADVADANVSTFELSDDELKQKQTLEKKAEKYAEAGGSEIAGEETSSSAETRLANLKSQRSMGISFVVDAAAEGDLVLHATGGRYKRLSQVTVADRPLRWWARTAINDVVSVSLKTLLQAEGQIEPIKVALKELAPIEVNFEIFVRGRDKIPGDQHPASARLITVSLVNRTHCLDEKLLGDFCLFQSRFTAKAGTDTASAILYYPEARSSNSNEETESLDLLYRNEKTFSTGHGCAGTWELNGLGDRALSVCAEPIPAYEVPSITPSLQCENPQDPGQFEDLIIPLSVLADNSRKDESVQLLERMITAYERWVQEKYVESDGLVSDFKCTAQRHLKRCAEVIQRMKDGLSMLVDEENHPDVSLAFRLTNKAMLLQALASKIKTRNPELDKAANRLTYKPPYEALNLESDEAIERAWRPFQIAFFLMNITALADPHAKEREIVDLIWFPTGGGKTEAYLACAAFSILQRRLRNPEDTGTEVLMRYTLRLLTAQQFQRASSLICALETLRPKYERLGTAPFTIGIWVGSSTTPNTIQDAKKSINDTKKNGPDDYKMVLLKCPWCGAAMGPNQKANYQYEVDGVKIAGQQISLHCPDHACSFRSKLPVEVVDENIYKSPPTYLIATVDKFAGLAWREECRSIFGIDDGGERVKSPPGLIIQDELHLITGPLGSMVGLYESLIDELSTDYRDTENPIKPKLVAATATTRASDRQIRDLYARTQTTVFPPPGIDASDSFFAKYAVDDAGKRLPGRMYVGVLPKNYSSALTTSVRLYASLLAAAWGLSTEKERDPWWTLLVFFNSLRELGGSLTLFGADIPERLRNIQNRWYPKGVDGKRRYLNEVLELTGRLASSEVPRALDALDRPYAFKPPKGKYPVDACLASNIIEVGVDVDRLAIMAVAGQPKTTAQYIQATGRVGRNTKKPGVILVNYGANKPRDLSHYEHFQAYHGKLYASVEPSSVTPYTIPVLDRALHAVMVAWVRQNLPMDDLSKPKPFLGTAKETMAKKCLPILKRRIESLTSDQKEKDRMLHDLNQCFDKRIKEWESSNSIIWHEYFPKHDSSDIPLIHPYGAPCPSEWHDENCWAAPNSMRGVDAECRPHIPSRPQNNQSD</sequence>
<dbReference type="InterPro" id="IPR027417">
    <property type="entry name" value="P-loop_NTPase"/>
</dbReference>
<evidence type="ECO:0000259" key="1">
    <source>
        <dbReference type="SMART" id="SM00490"/>
    </source>
</evidence>
<dbReference type="Pfam" id="PF00271">
    <property type="entry name" value="Helicase_C"/>
    <property type="match status" value="1"/>
</dbReference>
<accession>A0AAT9FGZ9</accession>
<name>A0AAT9FGZ9_9BACT</name>
<reference evidence="3" key="1">
    <citation type="submission" date="2024-07" db="EMBL/GenBank/DDBJ databases">
        <title>Complete genome sequence of Verrucomicrobiaceae bacterium NT6N.</title>
        <authorList>
            <person name="Huang C."/>
            <person name="Takami H."/>
            <person name="Hamasaki K."/>
        </authorList>
    </citation>
    <scope>NUCLEOTIDE SEQUENCE</scope>
    <source>
        <strain evidence="3">NT6N</strain>
    </source>
</reference>
<dbReference type="EMBL" id="AP026866">
    <property type="protein sequence ID" value="BDS05233.1"/>
    <property type="molecule type" value="Genomic_DNA"/>
</dbReference>
<protein>
    <recommendedName>
        <fullName evidence="1">Helicase C-terminal domain-containing protein</fullName>
    </recommendedName>
</protein>
<dbReference type="Gene3D" id="3.40.50.300">
    <property type="entry name" value="P-loop containing nucleotide triphosphate hydrolases"/>
    <property type="match status" value="2"/>
</dbReference>